<evidence type="ECO:0000313" key="6">
    <source>
        <dbReference type="Proteomes" id="UP000678513"/>
    </source>
</evidence>
<organism evidence="5 6">
    <name type="scientific">Arachnia rubra</name>
    <dbReference type="NCBI Taxonomy" id="1547448"/>
    <lineage>
        <taxon>Bacteria</taxon>
        <taxon>Bacillati</taxon>
        <taxon>Actinomycetota</taxon>
        <taxon>Actinomycetes</taxon>
        <taxon>Propionibacteriales</taxon>
        <taxon>Propionibacteriaceae</taxon>
        <taxon>Arachnia</taxon>
    </lineage>
</organism>
<dbReference type="Proteomes" id="UP000678513">
    <property type="component" value="Chromosome"/>
</dbReference>
<keyword evidence="2 5" id="KW-0238">DNA-binding</keyword>
<name>A0ABX7Y887_9ACTN</name>
<dbReference type="Pfam" id="PF00356">
    <property type="entry name" value="LacI"/>
    <property type="match status" value="1"/>
</dbReference>
<dbReference type="SMART" id="SM00354">
    <property type="entry name" value="HTH_LACI"/>
    <property type="match status" value="1"/>
</dbReference>
<dbReference type="PANTHER" id="PTHR30146:SF109">
    <property type="entry name" value="HTH-TYPE TRANSCRIPTIONAL REGULATOR GALS"/>
    <property type="match status" value="1"/>
</dbReference>
<proteinExistence type="predicted"/>
<dbReference type="Gene3D" id="3.40.50.2300">
    <property type="match status" value="2"/>
</dbReference>
<keyword evidence="1" id="KW-0805">Transcription regulation</keyword>
<dbReference type="RefSeq" id="WP_212327005.1">
    <property type="nucleotide sequence ID" value="NZ_AP024463.1"/>
</dbReference>
<dbReference type="SUPFAM" id="SSF47413">
    <property type="entry name" value="lambda repressor-like DNA-binding domains"/>
    <property type="match status" value="1"/>
</dbReference>
<dbReference type="InterPro" id="IPR046335">
    <property type="entry name" value="LacI/GalR-like_sensor"/>
</dbReference>
<dbReference type="PANTHER" id="PTHR30146">
    <property type="entry name" value="LACI-RELATED TRANSCRIPTIONAL REPRESSOR"/>
    <property type="match status" value="1"/>
</dbReference>
<dbReference type="GO" id="GO:0003677">
    <property type="term" value="F:DNA binding"/>
    <property type="evidence" value="ECO:0007669"/>
    <property type="project" value="UniProtKB-KW"/>
</dbReference>
<sequence length="340" mass="36408">MALRPARPTIYDVAREAGVSKSLVSLVLNQSPLVAEAKREAVQEAIRRLGYRRSQAASSLASSRTRTIGLVIDDFRNPWFVELLNGLRTTMGPHGFHVAVREHFTLGGTVANAIDGFRDTQVDALVVAAEPGRDFEDPGIPVVLEGTRCNTIAGADLIYSDQPQGVRLLMDHLHSLGHERIGHVTGLGGSATIRRQAYARCMEAAGQAPWIVGFSHQTNEEGGYLGTAELLREHPEVTAVFTANDTMALGARAALQETGRRVPHDVSLVGFDNSQLAQSRFLSLTTVDNHAFDAGIACAEALLRRFAAPDAPPRHVVLATSLVARSSSARAAGHTGRTAG</sequence>
<protein>
    <submittedName>
        <fullName evidence="5">LacI family DNA-binding transcriptional regulator</fullName>
    </submittedName>
</protein>
<evidence type="ECO:0000256" key="1">
    <source>
        <dbReference type="ARBA" id="ARBA00023015"/>
    </source>
</evidence>
<feature type="domain" description="HTH lacI-type" evidence="4">
    <location>
        <begin position="8"/>
        <end position="62"/>
    </location>
</feature>
<evidence type="ECO:0000313" key="5">
    <source>
        <dbReference type="EMBL" id="QUC09430.1"/>
    </source>
</evidence>
<dbReference type="PROSITE" id="PS50932">
    <property type="entry name" value="HTH_LACI_2"/>
    <property type="match status" value="1"/>
</dbReference>
<dbReference type="CDD" id="cd06267">
    <property type="entry name" value="PBP1_LacI_sugar_binding-like"/>
    <property type="match status" value="1"/>
</dbReference>
<reference evidence="5 6" key="1">
    <citation type="submission" date="2021-03" db="EMBL/GenBank/DDBJ databases">
        <title>Human Oral Microbial Genomes.</title>
        <authorList>
            <person name="Johnston C.D."/>
            <person name="Chen T."/>
            <person name="Dewhirst F.E."/>
        </authorList>
    </citation>
    <scope>NUCLEOTIDE SEQUENCE [LARGE SCALE GENOMIC DNA]</scope>
    <source>
        <strain evidence="5 6">DSMZ 100122</strain>
    </source>
</reference>
<dbReference type="Gene3D" id="1.10.260.40">
    <property type="entry name" value="lambda repressor-like DNA-binding domains"/>
    <property type="match status" value="1"/>
</dbReference>
<dbReference type="CDD" id="cd01392">
    <property type="entry name" value="HTH_LacI"/>
    <property type="match status" value="1"/>
</dbReference>
<evidence type="ECO:0000259" key="4">
    <source>
        <dbReference type="PROSITE" id="PS50932"/>
    </source>
</evidence>
<dbReference type="Pfam" id="PF13377">
    <property type="entry name" value="Peripla_BP_3"/>
    <property type="match status" value="1"/>
</dbReference>
<dbReference type="InterPro" id="IPR000843">
    <property type="entry name" value="HTH_LacI"/>
</dbReference>
<evidence type="ECO:0000256" key="3">
    <source>
        <dbReference type="ARBA" id="ARBA00023163"/>
    </source>
</evidence>
<dbReference type="EMBL" id="CP072384">
    <property type="protein sequence ID" value="QUC09430.1"/>
    <property type="molecule type" value="Genomic_DNA"/>
</dbReference>
<keyword evidence="3" id="KW-0804">Transcription</keyword>
<accession>A0ABX7Y887</accession>
<dbReference type="InterPro" id="IPR010982">
    <property type="entry name" value="Lambda_DNA-bd_dom_sf"/>
</dbReference>
<dbReference type="InterPro" id="IPR028082">
    <property type="entry name" value="Peripla_BP_I"/>
</dbReference>
<evidence type="ECO:0000256" key="2">
    <source>
        <dbReference type="ARBA" id="ARBA00023125"/>
    </source>
</evidence>
<keyword evidence="6" id="KW-1185">Reference proteome</keyword>
<dbReference type="SUPFAM" id="SSF53822">
    <property type="entry name" value="Periplasmic binding protein-like I"/>
    <property type="match status" value="1"/>
</dbReference>
<gene>
    <name evidence="5" type="ORF">J5A65_06900</name>
</gene>